<dbReference type="OrthoDB" id="2626093at2"/>
<comment type="caution">
    <text evidence="2">The sequence shown here is derived from an EMBL/GenBank/DDBJ whole genome shotgun (WGS) entry which is preliminary data.</text>
</comment>
<dbReference type="InterPro" id="IPR009677">
    <property type="entry name" value="DUF1266"/>
</dbReference>
<sequence>MLCNLGSSFAYEEEKSVESCLFGKDKPMIRALRSRIFYCAMTEALFLNDPLNDHSVAGLNRLSVLSSQLLDNWMYHHYGIKSSITCDRKLKWLLYEGYRSEFKQLRDSLAALPMTERDLYIASLPDSDERKSKLRRVNQLMPNLGRPGIAAYDYALYLAVAQSGVRLGYLAFNEARFFSREIAKLAQSQYESWDEYHLACIAGMHYLSGNDKSQKEDYSTYMHARMLSRRLSPSKRISWRAKL</sequence>
<evidence type="ECO:0000259" key="1">
    <source>
        <dbReference type="Pfam" id="PF06889"/>
    </source>
</evidence>
<dbReference type="AlphaFoldDB" id="A0A7X3CM06"/>
<organism evidence="2 3">
    <name type="scientific">Paenibacillus woosongensis</name>
    <dbReference type="NCBI Taxonomy" id="307580"/>
    <lineage>
        <taxon>Bacteria</taxon>
        <taxon>Bacillati</taxon>
        <taxon>Bacillota</taxon>
        <taxon>Bacilli</taxon>
        <taxon>Bacillales</taxon>
        <taxon>Paenibacillaceae</taxon>
        <taxon>Paenibacillus</taxon>
    </lineage>
</organism>
<dbReference type="EMBL" id="WNZW01000001">
    <property type="protein sequence ID" value="MUG43677.1"/>
    <property type="molecule type" value="Genomic_DNA"/>
</dbReference>
<dbReference type="Proteomes" id="UP000447876">
    <property type="component" value="Unassembled WGS sequence"/>
</dbReference>
<protein>
    <submittedName>
        <fullName evidence="2">DUF1266 domain-containing protein</fullName>
    </submittedName>
</protein>
<reference evidence="2 3" key="1">
    <citation type="submission" date="2019-11" db="EMBL/GenBank/DDBJ databases">
        <title>Draft genome sequences of five Paenibacillus species of dairy origin.</title>
        <authorList>
            <person name="Olajide A.M."/>
            <person name="Chen S."/>
            <person name="Lapointe G."/>
        </authorList>
    </citation>
    <scope>NUCLEOTIDE SEQUENCE [LARGE SCALE GENOMIC DNA]</scope>
    <source>
        <strain evidence="2 3">12CR55</strain>
    </source>
</reference>
<dbReference type="Pfam" id="PF06889">
    <property type="entry name" value="DUF1266"/>
    <property type="match status" value="1"/>
</dbReference>
<evidence type="ECO:0000313" key="3">
    <source>
        <dbReference type="Proteomes" id="UP000447876"/>
    </source>
</evidence>
<feature type="domain" description="DUF1266" evidence="1">
    <location>
        <begin position="76"/>
        <end position="239"/>
    </location>
</feature>
<name>A0A7X3CM06_9BACL</name>
<gene>
    <name evidence="2" type="ORF">GNP95_01445</name>
</gene>
<evidence type="ECO:0000313" key="2">
    <source>
        <dbReference type="EMBL" id="MUG43677.1"/>
    </source>
</evidence>
<accession>A0A7X3CM06</accession>
<proteinExistence type="predicted"/>